<dbReference type="OrthoDB" id="255727at2"/>
<dbReference type="GO" id="GO:0042542">
    <property type="term" value="P:response to hydrogen peroxide"/>
    <property type="evidence" value="ECO:0007669"/>
    <property type="project" value="TreeGrafter"/>
</dbReference>
<evidence type="ECO:0000313" key="12">
    <source>
        <dbReference type="EMBL" id="BAQ16408.1"/>
    </source>
</evidence>
<comment type="similarity">
    <text evidence="1 7">Belongs to the catalase family.</text>
</comment>
<dbReference type="Gene3D" id="1.20.1280.120">
    <property type="match status" value="1"/>
</dbReference>
<dbReference type="EMBL" id="AP014648">
    <property type="protein sequence ID" value="BAQ16408.1"/>
    <property type="molecule type" value="Genomic_DNA"/>
</dbReference>
<dbReference type="GO" id="GO:0042744">
    <property type="term" value="P:hydrogen peroxide catabolic process"/>
    <property type="evidence" value="ECO:0007669"/>
    <property type="project" value="TreeGrafter"/>
</dbReference>
<dbReference type="InterPro" id="IPR011614">
    <property type="entry name" value="Catalase_core"/>
</dbReference>
<accession>A0A0A8K0C6</accession>
<dbReference type="PROSITE" id="PS51402">
    <property type="entry name" value="CATALASE_3"/>
    <property type="match status" value="1"/>
</dbReference>
<feature type="domain" description="Catalase core" evidence="11">
    <location>
        <begin position="17"/>
        <end position="327"/>
    </location>
</feature>
<evidence type="ECO:0000256" key="8">
    <source>
        <dbReference type="PIRSR" id="PIRSR000296-1"/>
    </source>
</evidence>
<feature type="chain" id="PRO_5002038462" description="Catalase-related peroxidase" evidence="10">
    <location>
        <begin position="30"/>
        <end position="328"/>
    </location>
</feature>
<feature type="binding site" description="axial binding residue" evidence="9">
    <location>
        <position position="318"/>
    </location>
    <ligand>
        <name>heme</name>
        <dbReference type="ChEBI" id="CHEBI:30413"/>
    </ligand>
    <ligandPart>
        <name>Fe</name>
        <dbReference type="ChEBI" id="CHEBI:18248"/>
    </ligandPart>
</feature>
<keyword evidence="2 7" id="KW-0575">Peroxidase</keyword>
<comment type="function">
    <text evidence="7">Has an organic peroxide-dependent peroxidase activity.</text>
</comment>
<evidence type="ECO:0000256" key="10">
    <source>
        <dbReference type="SAM" id="SignalP"/>
    </source>
</evidence>
<dbReference type="InterPro" id="IPR020835">
    <property type="entry name" value="Catalase_sf"/>
</dbReference>
<dbReference type="Gene3D" id="2.40.180.10">
    <property type="entry name" value="Catalase core domain"/>
    <property type="match status" value="1"/>
</dbReference>
<name>A0A0A8K0C6_9HYPH</name>
<dbReference type="SUPFAM" id="SSF56634">
    <property type="entry name" value="Heme-dependent catalase-like"/>
    <property type="match status" value="1"/>
</dbReference>
<organism evidence="12 13">
    <name type="scientific">Methyloceanibacter caenitepidi</name>
    <dbReference type="NCBI Taxonomy" id="1384459"/>
    <lineage>
        <taxon>Bacteria</taxon>
        <taxon>Pseudomonadati</taxon>
        <taxon>Pseudomonadota</taxon>
        <taxon>Alphaproteobacteria</taxon>
        <taxon>Hyphomicrobiales</taxon>
        <taxon>Hyphomicrobiaceae</taxon>
        <taxon>Methyloceanibacter</taxon>
    </lineage>
</organism>
<dbReference type="Pfam" id="PF00199">
    <property type="entry name" value="Catalase"/>
    <property type="match status" value="1"/>
</dbReference>
<dbReference type="RefSeq" id="WP_045365062.1">
    <property type="nucleotide sequence ID" value="NZ_AP014648.1"/>
</dbReference>
<sequence length="328" mass="34048">MSCASRIAVATAALALLSAPGIFIPNASAEPGPADLVGALSEAFGKYPHKRAAHPKGVCVTGVFTPSKEAPGLSKAPQFSKPVPVIGRFSLAGGNPEAPDNDKGNPKGLALRFDLGDGASTDLVTISAPVFVANTPQAFLDLLTAVTSGDADKVKAFFDAHPESKSQGTWLNARPLPASYAGVNYWGVHAFTLTNADGEETVAKFKLLPSSGEITLTDAEAEAKGPNFLADEITARLAKDPARFDVVAIIGQEGDPTDDATALWDEDNREKVSLGEVSIEAIAPEATCDAFSFLPANVADGVAGPTNDPIFAIRSSAYIVSFTRRVAP</sequence>
<dbReference type="PANTHER" id="PTHR11465:SF9">
    <property type="entry name" value="CATALASE"/>
    <property type="match status" value="1"/>
</dbReference>
<evidence type="ECO:0000256" key="1">
    <source>
        <dbReference type="ARBA" id="ARBA00005329"/>
    </source>
</evidence>
<dbReference type="HOGENOM" id="CLU_045961_0_0_5"/>
<evidence type="ECO:0000256" key="4">
    <source>
        <dbReference type="ARBA" id="ARBA00022723"/>
    </source>
</evidence>
<gene>
    <name evidence="12" type="ORF">GL4_0948</name>
</gene>
<evidence type="ECO:0000313" key="13">
    <source>
        <dbReference type="Proteomes" id="UP000031643"/>
    </source>
</evidence>
<dbReference type="GO" id="GO:0046872">
    <property type="term" value="F:metal ion binding"/>
    <property type="evidence" value="ECO:0007669"/>
    <property type="project" value="UniProtKB-KW"/>
</dbReference>
<evidence type="ECO:0000259" key="11">
    <source>
        <dbReference type="SMART" id="SM01060"/>
    </source>
</evidence>
<dbReference type="CDD" id="cd08153">
    <property type="entry name" value="srpA_like"/>
    <property type="match status" value="1"/>
</dbReference>
<evidence type="ECO:0000256" key="3">
    <source>
        <dbReference type="ARBA" id="ARBA00022617"/>
    </source>
</evidence>
<keyword evidence="13" id="KW-1185">Reference proteome</keyword>
<comment type="cofactor">
    <cofactor evidence="7">
        <name>heme</name>
        <dbReference type="ChEBI" id="CHEBI:30413"/>
    </cofactor>
</comment>
<dbReference type="KEGG" id="mcg:GL4_0948"/>
<dbReference type="GO" id="GO:0005737">
    <property type="term" value="C:cytoplasm"/>
    <property type="evidence" value="ECO:0007669"/>
    <property type="project" value="TreeGrafter"/>
</dbReference>
<dbReference type="STRING" id="1384459.GL4_0948"/>
<dbReference type="AlphaFoldDB" id="A0A0A8K0C6"/>
<dbReference type="EC" id="1.11.1.-" evidence="7"/>
<dbReference type="PANTHER" id="PTHR11465">
    <property type="entry name" value="CATALASE"/>
    <property type="match status" value="1"/>
</dbReference>
<dbReference type="PIRSF" id="PIRSF000296">
    <property type="entry name" value="SrpA"/>
    <property type="match status" value="1"/>
</dbReference>
<keyword evidence="4 7" id="KW-0479">Metal-binding</keyword>
<dbReference type="InterPro" id="IPR024168">
    <property type="entry name" value="Catalase_SrpA-type_pred"/>
</dbReference>
<dbReference type="GO" id="GO:0004096">
    <property type="term" value="F:catalase activity"/>
    <property type="evidence" value="ECO:0007669"/>
    <property type="project" value="InterPro"/>
</dbReference>
<dbReference type="SMART" id="SM01060">
    <property type="entry name" value="Catalase"/>
    <property type="match status" value="1"/>
</dbReference>
<feature type="active site" evidence="8">
    <location>
        <position position="54"/>
    </location>
</feature>
<evidence type="ECO:0000256" key="6">
    <source>
        <dbReference type="ARBA" id="ARBA00023004"/>
    </source>
</evidence>
<dbReference type="InterPro" id="IPR018028">
    <property type="entry name" value="Catalase"/>
</dbReference>
<keyword evidence="5 7" id="KW-0560">Oxidoreductase</keyword>
<protein>
    <recommendedName>
        <fullName evidence="7">Catalase-related peroxidase</fullName>
        <ecNumber evidence="7">1.11.1.-</ecNumber>
    </recommendedName>
</protein>
<proteinExistence type="inferred from homology"/>
<keyword evidence="3 7" id="KW-0349">Heme</keyword>
<keyword evidence="10" id="KW-0732">Signal</keyword>
<evidence type="ECO:0000256" key="2">
    <source>
        <dbReference type="ARBA" id="ARBA00022559"/>
    </source>
</evidence>
<feature type="signal peptide" evidence="10">
    <location>
        <begin position="1"/>
        <end position="29"/>
    </location>
</feature>
<reference evidence="12 13" key="1">
    <citation type="submission" date="2014-09" db="EMBL/GenBank/DDBJ databases">
        <title>Genome sequencing of Methyloceanibacter caenitepidi Gela4.</title>
        <authorList>
            <person name="Takeuchi M."/>
            <person name="Susumu S."/>
            <person name="Kamagata Y."/>
            <person name="Oshima K."/>
            <person name="Hattori M."/>
            <person name="Iwasaki W."/>
        </authorList>
    </citation>
    <scope>NUCLEOTIDE SEQUENCE [LARGE SCALE GENOMIC DNA]</scope>
    <source>
        <strain evidence="12 13">Gela4</strain>
    </source>
</reference>
<dbReference type="Proteomes" id="UP000031643">
    <property type="component" value="Chromosome"/>
</dbReference>
<evidence type="ECO:0000256" key="5">
    <source>
        <dbReference type="ARBA" id="ARBA00023002"/>
    </source>
</evidence>
<dbReference type="GO" id="GO:0020037">
    <property type="term" value="F:heme binding"/>
    <property type="evidence" value="ECO:0007669"/>
    <property type="project" value="InterPro"/>
</dbReference>
<keyword evidence="6 7" id="KW-0408">Iron</keyword>
<evidence type="ECO:0000256" key="9">
    <source>
        <dbReference type="PIRSR" id="PIRSR000296-2"/>
    </source>
</evidence>
<evidence type="ECO:0000256" key="7">
    <source>
        <dbReference type="PIRNR" id="PIRNR000296"/>
    </source>
</evidence>